<evidence type="ECO:0000313" key="4">
    <source>
        <dbReference type="Proteomes" id="UP000535020"/>
    </source>
</evidence>
<dbReference type="Proteomes" id="UP000535020">
    <property type="component" value="Unassembled WGS sequence"/>
</dbReference>
<dbReference type="Pfam" id="PF08757">
    <property type="entry name" value="CotH"/>
    <property type="match status" value="1"/>
</dbReference>
<keyword evidence="3" id="KW-0808">Transferase</keyword>
<dbReference type="AlphaFoldDB" id="A0A7Y8Y454"/>
<comment type="caution">
    <text evidence="3">The sequence shown here is derived from an EMBL/GenBank/DDBJ whole genome shotgun (WGS) entry which is preliminary data.</text>
</comment>
<organism evidence="3 4">
    <name type="scientific">Flavobacterium agri</name>
    <dbReference type="NCBI Taxonomy" id="2743471"/>
    <lineage>
        <taxon>Bacteria</taxon>
        <taxon>Pseudomonadati</taxon>
        <taxon>Bacteroidota</taxon>
        <taxon>Flavobacteriia</taxon>
        <taxon>Flavobacteriales</taxon>
        <taxon>Flavobacteriaceae</taxon>
        <taxon>Flavobacterium</taxon>
    </lineage>
</organism>
<dbReference type="EMBL" id="JACBJI010000006">
    <property type="protein sequence ID" value="NYA72037.1"/>
    <property type="molecule type" value="Genomic_DNA"/>
</dbReference>
<dbReference type="Gene3D" id="2.60.40.1260">
    <property type="entry name" value="Lamin Tail domain"/>
    <property type="match status" value="1"/>
</dbReference>
<dbReference type="InterPro" id="IPR014867">
    <property type="entry name" value="Spore_coat_CotH_CotH2/3/7"/>
</dbReference>
<dbReference type="InterPro" id="IPR026444">
    <property type="entry name" value="Secre_tail"/>
</dbReference>
<feature type="domain" description="LTD" evidence="2">
    <location>
        <begin position="421"/>
        <end position="544"/>
    </location>
</feature>
<dbReference type="PROSITE" id="PS51841">
    <property type="entry name" value="LTD"/>
    <property type="match status" value="1"/>
</dbReference>
<keyword evidence="3" id="KW-0418">Kinase</keyword>
<sequence>MGNVSAQNFTDSNLPIVIINTDINPNTGQPTEIPDDPRVLATMKIIKHPDGSRNYMTDQNNAAYLNYNGRINIEIRGSTSQLLEKKPYGLTTLLADNVSNNNVSLLGMPSENDWVLNSFAFDESLIRDYISYNLARAMGNYAPRIQYCEVVVNGDYRGLYLLQEKVKSDSNRVNIVKITDADNAMPNLTGGYITKADKTTGDDPVAWNMASYNGDVAYIHDLPKPEDVTAAQDTYIHGQFSSLQLVAGAGNSTITNGFPSKIDIPTFVDYMISSELASNVDSYQFSTYFHKDRGGKLRAGPIWDYNLTYGNDLGEPSRSGYDVWQFDNDDNTGSKFWKDLFDNPTFKCYLSKRFHDLTQPGQPLRHQSLVALIDETVALISEAEAREDQRWNSIWNWTAEIDDLKTWLNSRITWMTNHLGAYTACSNVAVPQLVINRINYNPSTSSQFPVSNDQEFIEIKNAGSTTVTLTGIYFSQLGISYQFPNNSTLAAGQSAYIASNMTTFQSRYGFAAFGQFTRNLSNNSQKLMLSDAWGNVIDLVEYDDESPWPNADGNGSYLQLISTSLDNSLASSWMASSASLGTQDFAIASLVLYPNPVRNIFTVNSSARIDGVQVFDSLGRIVKSTTANSETVEVDANDLVQGVYLVKITSGHASKTVSIVKQ</sequence>
<reference evidence="3 4" key="1">
    <citation type="submission" date="2020-07" db="EMBL/GenBank/DDBJ databases">
        <authorList>
            <person name="Sun Q."/>
        </authorList>
    </citation>
    <scope>NUCLEOTIDE SEQUENCE [LARGE SCALE GENOMIC DNA]</scope>
    <source>
        <strain evidence="3 4">MAH-1</strain>
    </source>
</reference>
<dbReference type="GO" id="GO:0016301">
    <property type="term" value="F:kinase activity"/>
    <property type="evidence" value="ECO:0007669"/>
    <property type="project" value="UniProtKB-KW"/>
</dbReference>
<keyword evidence="1" id="KW-0732">Signal</keyword>
<keyword evidence="4" id="KW-1185">Reference proteome</keyword>
<dbReference type="Pfam" id="PF00932">
    <property type="entry name" value="LTD"/>
    <property type="match status" value="1"/>
</dbReference>
<evidence type="ECO:0000313" key="3">
    <source>
        <dbReference type="EMBL" id="NYA72037.1"/>
    </source>
</evidence>
<dbReference type="InterPro" id="IPR001322">
    <property type="entry name" value="Lamin_tail_dom"/>
</dbReference>
<dbReference type="InterPro" id="IPR036415">
    <property type="entry name" value="Lamin_tail_dom_sf"/>
</dbReference>
<evidence type="ECO:0000256" key="1">
    <source>
        <dbReference type="ARBA" id="ARBA00022729"/>
    </source>
</evidence>
<protein>
    <submittedName>
        <fullName evidence="3">CotH kinase family protein</fullName>
    </submittedName>
</protein>
<dbReference type="Pfam" id="PF18962">
    <property type="entry name" value="Por_Secre_tail"/>
    <property type="match status" value="1"/>
</dbReference>
<proteinExistence type="predicted"/>
<dbReference type="SUPFAM" id="SSF74853">
    <property type="entry name" value="Lamin A/C globular tail domain"/>
    <property type="match status" value="1"/>
</dbReference>
<gene>
    <name evidence="3" type="ORF">HZF10_13995</name>
</gene>
<name>A0A7Y8Y454_9FLAO</name>
<dbReference type="NCBIfam" id="TIGR04183">
    <property type="entry name" value="Por_Secre_tail"/>
    <property type="match status" value="1"/>
</dbReference>
<accession>A0A7Y8Y454</accession>
<evidence type="ECO:0000259" key="2">
    <source>
        <dbReference type="PROSITE" id="PS51841"/>
    </source>
</evidence>